<feature type="region of interest" description="Disordered" evidence="1">
    <location>
        <begin position="1"/>
        <end position="20"/>
    </location>
</feature>
<protein>
    <submittedName>
        <fullName evidence="2">Uncharacterized protein</fullName>
    </submittedName>
</protein>
<evidence type="ECO:0000313" key="2">
    <source>
        <dbReference type="EMBL" id="KAK9991329.1"/>
    </source>
</evidence>
<sequence length="283" mass="31392">MMTRFSKQKLAKAQEKKAKGGIVSGLLSKKRSKAGDVSKEDPVITLSPAHSLAKRPASPTLSLEEDANAAALKAHEALSVDDLSPLMAKSSSEVMLSHIQKLVQALGESLFVSIKLLDLERKVATSEPMIKSLSTENKTFKNKVAILTVEVEKDKEYVAVLEKSLHVEKDFCKLKDKQIGDLKLKLQKAEAMAVKEFKDSNEYSDELCGYYVEGFDLLRKWMAKHHPDMDLFGLVMGEVEKELLADHPFEATSENMMEEATDIAEVMEETAVTTPIDPVPNKQ</sequence>
<gene>
    <name evidence="2" type="ORF">SO802_026314</name>
</gene>
<comment type="caution">
    <text evidence="2">The sequence shown here is derived from an EMBL/GenBank/DDBJ whole genome shotgun (WGS) entry which is preliminary data.</text>
</comment>
<evidence type="ECO:0000256" key="1">
    <source>
        <dbReference type="SAM" id="MobiDB-lite"/>
    </source>
</evidence>
<proteinExistence type="predicted"/>
<reference evidence="2 3" key="1">
    <citation type="submission" date="2024-01" db="EMBL/GenBank/DDBJ databases">
        <title>A telomere-to-telomere, gap-free genome of sweet tea (Lithocarpus litseifolius).</title>
        <authorList>
            <person name="Zhou J."/>
        </authorList>
    </citation>
    <scope>NUCLEOTIDE SEQUENCE [LARGE SCALE GENOMIC DNA]</scope>
    <source>
        <strain evidence="2">Zhou-2022a</strain>
        <tissue evidence="2">Leaf</tissue>
    </source>
</reference>
<name>A0AAW2BZD5_9ROSI</name>
<dbReference type="Proteomes" id="UP001459277">
    <property type="component" value="Unassembled WGS sequence"/>
</dbReference>
<accession>A0AAW2BZD5</accession>
<evidence type="ECO:0000313" key="3">
    <source>
        <dbReference type="Proteomes" id="UP001459277"/>
    </source>
</evidence>
<organism evidence="2 3">
    <name type="scientific">Lithocarpus litseifolius</name>
    <dbReference type="NCBI Taxonomy" id="425828"/>
    <lineage>
        <taxon>Eukaryota</taxon>
        <taxon>Viridiplantae</taxon>
        <taxon>Streptophyta</taxon>
        <taxon>Embryophyta</taxon>
        <taxon>Tracheophyta</taxon>
        <taxon>Spermatophyta</taxon>
        <taxon>Magnoliopsida</taxon>
        <taxon>eudicotyledons</taxon>
        <taxon>Gunneridae</taxon>
        <taxon>Pentapetalae</taxon>
        <taxon>rosids</taxon>
        <taxon>fabids</taxon>
        <taxon>Fagales</taxon>
        <taxon>Fagaceae</taxon>
        <taxon>Lithocarpus</taxon>
    </lineage>
</organism>
<feature type="compositionally biased region" description="Basic residues" evidence="1">
    <location>
        <begin position="1"/>
        <end position="10"/>
    </location>
</feature>
<dbReference type="AlphaFoldDB" id="A0AAW2BZD5"/>
<dbReference type="EMBL" id="JAZDWU010000009">
    <property type="protein sequence ID" value="KAK9991329.1"/>
    <property type="molecule type" value="Genomic_DNA"/>
</dbReference>
<keyword evidence="3" id="KW-1185">Reference proteome</keyword>